<keyword evidence="2 4" id="KW-0863">Zinc-finger</keyword>
<name>A0A8J5FCA1_ZINOF</name>
<comment type="caution">
    <text evidence="7">The sequence shown here is derived from an EMBL/GenBank/DDBJ whole genome shotgun (WGS) entry which is preliminary data.</text>
</comment>
<dbReference type="EMBL" id="JACMSC010000015">
    <property type="protein sequence ID" value="KAG6487049.1"/>
    <property type="molecule type" value="Genomic_DNA"/>
</dbReference>
<keyword evidence="8" id="KW-1185">Reference proteome</keyword>
<dbReference type="Pfam" id="PF02892">
    <property type="entry name" value="zf-BED"/>
    <property type="match status" value="1"/>
</dbReference>
<evidence type="ECO:0000313" key="7">
    <source>
        <dbReference type="EMBL" id="KAG6487049.1"/>
    </source>
</evidence>
<sequence>MLGICVEPCTKLLNRALSTDMADASSSGSLSIISIPARSSDPAWQYGITVEGHRNTIICVLCNKTIRAGGITRLKYHLAGIEGNVEAWKKVSDDVKWQMKQLINSLNKKQEQRKRLRNEIRGLRKDKDTLLEIFDQVVHEVGVENVVQFIIDNDASYKVAGKATQQRYGTFFCPPFTKQKEVARGLLTTVTRLVPDDDVQDKISAQLEEYKASTSVFGLSIAIRQLSPLLPHPPPTTTTNRTLRRHPSKATKLILQDLSPKAPPLAKLLLEAKLLHQRNFSKPKSYSMRRSSKLLLAAKLLRQ</sequence>
<protein>
    <recommendedName>
        <fullName evidence="6">BED-type domain-containing protein</fullName>
    </recommendedName>
</protein>
<proteinExistence type="predicted"/>
<evidence type="ECO:0000256" key="3">
    <source>
        <dbReference type="ARBA" id="ARBA00022833"/>
    </source>
</evidence>
<accession>A0A8J5FCA1</accession>
<dbReference type="InterPro" id="IPR003656">
    <property type="entry name" value="Znf_BED"/>
</dbReference>
<evidence type="ECO:0000259" key="6">
    <source>
        <dbReference type="PROSITE" id="PS50808"/>
    </source>
</evidence>
<dbReference type="PANTHER" id="PTHR46951:SF2">
    <property type="entry name" value="BED-TYPE DOMAIN-CONTAINING PROTEIN"/>
    <property type="match status" value="1"/>
</dbReference>
<dbReference type="GO" id="GO:0003677">
    <property type="term" value="F:DNA binding"/>
    <property type="evidence" value="ECO:0007669"/>
    <property type="project" value="InterPro"/>
</dbReference>
<keyword evidence="3" id="KW-0862">Zinc</keyword>
<feature type="coiled-coil region" evidence="5">
    <location>
        <begin position="99"/>
        <end position="133"/>
    </location>
</feature>
<dbReference type="Proteomes" id="UP000734854">
    <property type="component" value="Unassembled WGS sequence"/>
</dbReference>
<dbReference type="InterPro" id="IPR007021">
    <property type="entry name" value="DUF659"/>
</dbReference>
<evidence type="ECO:0000256" key="5">
    <source>
        <dbReference type="SAM" id="Coils"/>
    </source>
</evidence>
<keyword evidence="5" id="KW-0175">Coiled coil</keyword>
<dbReference type="GO" id="GO:0008270">
    <property type="term" value="F:zinc ion binding"/>
    <property type="evidence" value="ECO:0007669"/>
    <property type="project" value="UniProtKB-KW"/>
</dbReference>
<dbReference type="Pfam" id="PF04937">
    <property type="entry name" value="DUF659"/>
    <property type="match status" value="1"/>
</dbReference>
<evidence type="ECO:0000256" key="1">
    <source>
        <dbReference type="ARBA" id="ARBA00022723"/>
    </source>
</evidence>
<evidence type="ECO:0000256" key="2">
    <source>
        <dbReference type="ARBA" id="ARBA00022771"/>
    </source>
</evidence>
<evidence type="ECO:0000256" key="4">
    <source>
        <dbReference type="PROSITE-ProRule" id="PRU00027"/>
    </source>
</evidence>
<feature type="domain" description="BED-type" evidence="6">
    <location>
        <begin position="38"/>
        <end position="91"/>
    </location>
</feature>
<dbReference type="PANTHER" id="PTHR46951">
    <property type="entry name" value="BED-TYPE DOMAIN-CONTAINING PROTEIN"/>
    <property type="match status" value="1"/>
</dbReference>
<dbReference type="PROSITE" id="PS50808">
    <property type="entry name" value="ZF_BED"/>
    <property type="match status" value="1"/>
</dbReference>
<keyword evidence="1" id="KW-0479">Metal-binding</keyword>
<reference evidence="7 8" key="1">
    <citation type="submission" date="2020-08" db="EMBL/GenBank/DDBJ databases">
        <title>Plant Genome Project.</title>
        <authorList>
            <person name="Zhang R.-G."/>
        </authorList>
    </citation>
    <scope>NUCLEOTIDE SEQUENCE [LARGE SCALE GENOMIC DNA]</scope>
    <source>
        <tissue evidence="7">Rhizome</tissue>
    </source>
</reference>
<dbReference type="AlphaFoldDB" id="A0A8J5FCA1"/>
<gene>
    <name evidence="7" type="ORF">ZIOFF_055631</name>
</gene>
<organism evidence="7 8">
    <name type="scientific">Zingiber officinale</name>
    <name type="common">Ginger</name>
    <name type="synonym">Amomum zingiber</name>
    <dbReference type="NCBI Taxonomy" id="94328"/>
    <lineage>
        <taxon>Eukaryota</taxon>
        <taxon>Viridiplantae</taxon>
        <taxon>Streptophyta</taxon>
        <taxon>Embryophyta</taxon>
        <taxon>Tracheophyta</taxon>
        <taxon>Spermatophyta</taxon>
        <taxon>Magnoliopsida</taxon>
        <taxon>Liliopsida</taxon>
        <taxon>Zingiberales</taxon>
        <taxon>Zingiberaceae</taxon>
        <taxon>Zingiber</taxon>
    </lineage>
</organism>
<evidence type="ECO:0000313" key="8">
    <source>
        <dbReference type="Proteomes" id="UP000734854"/>
    </source>
</evidence>